<evidence type="ECO:0000256" key="9">
    <source>
        <dbReference type="RuleBase" id="RU003945"/>
    </source>
</evidence>
<evidence type="ECO:0000313" key="13">
    <source>
        <dbReference type="Proteomes" id="UP000811545"/>
    </source>
</evidence>
<evidence type="ECO:0000256" key="1">
    <source>
        <dbReference type="ARBA" id="ARBA00004651"/>
    </source>
</evidence>
<evidence type="ECO:0000313" key="12">
    <source>
        <dbReference type="EMBL" id="MBT9144871.1"/>
    </source>
</evidence>
<dbReference type="PANTHER" id="PTHR12428:SF65">
    <property type="entry name" value="CYTOCHROME C OXIDASE ASSEMBLY PROTEIN COX18, MITOCHONDRIAL"/>
    <property type="match status" value="1"/>
</dbReference>
<dbReference type="GO" id="GO:0005886">
    <property type="term" value="C:plasma membrane"/>
    <property type="evidence" value="ECO:0007669"/>
    <property type="project" value="UniProtKB-SubCell"/>
</dbReference>
<comment type="caution">
    <text evidence="12">The sequence shown here is derived from an EMBL/GenBank/DDBJ whole genome shotgun (WGS) entry which is preliminary data.</text>
</comment>
<dbReference type="GO" id="GO:0032977">
    <property type="term" value="F:membrane insertase activity"/>
    <property type="evidence" value="ECO:0007669"/>
    <property type="project" value="InterPro"/>
</dbReference>
<keyword evidence="8" id="KW-0143">Chaperone</keyword>
<keyword evidence="7 10" id="KW-0472">Membrane</keyword>
<evidence type="ECO:0000259" key="11">
    <source>
        <dbReference type="Pfam" id="PF02096"/>
    </source>
</evidence>
<dbReference type="InterPro" id="IPR047196">
    <property type="entry name" value="YidC_ALB_C"/>
</dbReference>
<comment type="similarity">
    <text evidence="9">Belongs to the OXA1/ALB3/YidC family.</text>
</comment>
<feature type="transmembrane region" description="Helical" evidence="10">
    <location>
        <begin position="88"/>
        <end position="112"/>
    </location>
</feature>
<dbReference type="NCBIfam" id="TIGR03592">
    <property type="entry name" value="yidC_oxa1_cterm"/>
    <property type="match status" value="1"/>
</dbReference>
<protein>
    <submittedName>
        <fullName evidence="12">Membrane protein insertase YidC 2</fullName>
    </submittedName>
</protein>
<evidence type="ECO:0000256" key="6">
    <source>
        <dbReference type="ARBA" id="ARBA00022989"/>
    </source>
</evidence>
<dbReference type="GO" id="GO:0015031">
    <property type="term" value="P:protein transport"/>
    <property type="evidence" value="ECO:0007669"/>
    <property type="project" value="UniProtKB-KW"/>
</dbReference>
<evidence type="ECO:0000256" key="2">
    <source>
        <dbReference type="ARBA" id="ARBA00022448"/>
    </source>
</evidence>
<dbReference type="EMBL" id="QLTW01000028">
    <property type="protein sequence ID" value="MBT9144871.1"/>
    <property type="molecule type" value="Genomic_DNA"/>
</dbReference>
<feature type="transmembrane region" description="Helical" evidence="10">
    <location>
        <begin position="23"/>
        <end position="43"/>
    </location>
</feature>
<reference evidence="12 13" key="1">
    <citation type="journal article" date="2021" name="bioRxiv">
        <title>Unique metabolic strategies in Hadean analogues reveal hints for primordial physiology.</title>
        <authorList>
            <person name="Nobu M.K."/>
            <person name="Nakai R."/>
            <person name="Tamazawa S."/>
            <person name="Mori H."/>
            <person name="Toyoda A."/>
            <person name="Ijiri A."/>
            <person name="Suzuki S."/>
            <person name="Kurokawa K."/>
            <person name="Kamagata Y."/>
            <person name="Tamaki H."/>
        </authorList>
    </citation>
    <scope>NUCLEOTIDE SEQUENCE [LARGE SCALE GENOMIC DNA]</scope>
    <source>
        <strain evidence="12">BS525</strain>
    </source>
</reference>
<comment type="subcellular location">
    <subcellularLocation>
        <location evidence="1">Cell membrane</location>
        <topology evidence="1">Multi-pass membrane protein</topology>
    </subcellularLocation>
    <subcellularLocation>
        <location evidence="9">Membrane</location>
        <topology evidence="9">Multi-pass membrane protein</topology>
    </subcellularLocation>
</comment>
<organism evidence="12 13">
    <name type="scientific">Psychracetigena formicireducens</name>
    <dbReference type="NCBI Taxonomy" id="2986056"/>
    <lineage>
        <taxon>Bacteria</taxon>
        <taxon>Bacillati</taxon>
        <taxon>Candidatus Lithacetigenota</taxon>
        <taxon>Candidatus Psychracetigena</taxon>
    </lineage>
</organism>
<dbReference type="PRINTS" id="PR01900">
    <property type="entry name" value="YIDCPROTEIN"/>
</dbReference>
<evidence type="ECO:0000256" key="7">
    <source>
        <dbReference type="ARBA" id="ARBA00023136"/>
    </source>
</evidence>
<dbReference type="Pfam" id="PF02096">
    <property type="entry name" value="60KD_IMP"/>
    <property type="match status" value="1"/>
</dbReference>
<dbReference type="CDD" id="cd20070">
    <property type="entry name" value="5TM_YidC_Alb3"/>
    <property type="match status" value="1"/>
</dbReference>
<evidence type="ECO:0000256" key="10">
    <source>
        <dbReference type="SAM" id="Phobius"/>
    </source>
</evidence>
<keyword evidence="2" id="KW-0813">Transport</keyword>
<accession>A0A9E2BFY3</accession>
<name>A0A9E2BFY3_PSYF1</name>
<dbReference type="AlphaFoldDB" id="A0A9E2BFY3"/>
<keyword evidence="6 10" id="KW-1133">Transmembrane helix</keyword>
<keyword evidence="5" id="KW-0653">Protein transport</keyword>
<evidence type="ECO:0000256" key="8">
    <source>
        <dbReference type="ARBA" id="ARBA00023186"/>
    </source>
</evidence>
<evidence type="ECO:0000256" key="5">
    <source>
        <dbReference type="ARBA" id="ARBA00022927"/>
    </source>
</evidence>
<proteinExistence type="inferred from homology"/>
<dbReference type="PANTHER" id="PTHR12428">
    <property type="entry name" value="OXA1"/>
    <property type="match status" value="1"/>
</dbReference>
<evidence type="ECO:0000256" key="4">
    <source>
        <dbReference type="ARBA" id="ARBA00022692"/>
    </source>
</evidence>
<dbReference type="Proteomes" id="UP000811545">
    <property type="component" value="Unassembled WGS sequence"/>
</dbReference>
<keyword evidence="4 9" id="KW-0812">Transmembrane</keyword>
<evidence type="ECO:0000256" key="3">
    <source>
        <dbReference type="ARBA" id="ARBA00022475"/>
    </source>
</evidence>
<sequence>MIEVIANFLISMLQFFYGLVKNYGLSIILLTTVIKLALTPSAISQFKQQRAMEKIKPLEAEIRKKFKDKPEKLNQEIMKLYKEQGFKPFGSCLMLLIQFPIWFGLFRALSTYEAFRGATFLWIKNLSLPDPYILPILVGVTTYFQFKLTTGRTPSNPDNPMSSSMAIMNYIFPFLLAYMTTQFPAGLGIYWVWFGLLTAVEQVVLRWRMKN</sequence>
<keyword evidence="3" id="KW-1003">Cell membrane</keyword>
<feature type="domain" description="Membrane insertase YidC/Oxa/ALB C-terminal" evidence="11">
    <location>
        <begin position="23"/>
        <end position="205"/>
    </location>
</feature>
<dbReference type="InterPro" id="IPR028055">
    <property type="entry name" value="YidC/Oxa/ALB_C"/>
</dbReference>
<gene>
    <name evidence="12" type="primary">yidC2</name>
    <name evidence="12" type="ORF">DDT42_00727</name>
</gene>
<dbReference type="GO" id="GO:0051205">
    <property type="term" value="P:protein insertion into membrane"/>
    <property type="evidence" value="ECO:0007669"/>
    <property type="project" value="TreeGrafter"/>
</dbReference>
<dbReference type="PRINTS" id="PR00701">
    <property type="entry name" value="60KDINNERMP"/>
</dbReference>
<dbReference type="InterPro" id="IPR001708">
    <property type="entry name" value="YidC/ALB3/OXA1/COX18"/>
</dbReference>